<reference evidence="2" key="1">
    <citation type="submission" date="2021-01" db="EMBL/GenBank/DDBJ databases">
        <authorList>
            <person name="Eckstrom K.M.E."/>
        </authorList>
    </citation>
    <scope>NUCLEOTIDE SEQUENCE</scope>
    <source>
        <strain evidence="2">UVCC 0001</strain>
    </source>
</reference>
<accession>A0AAD9IJ63</accession>
<dbReference type="Proteomes" id="UP001255856">
    <property type="component" value="Unassembled WGS sequence"/>
</dbReference>
<dbReference type="AlphaFoldDB" id="A0AAD9IJ63"/>
<dbReference type="GO" id="GO:1990112">
    <property type="term" value="C:RQC complex"/>
    <property type="evidence" value="ECO:0007669"/>
    <property type="project" value="TreeGrafter"/>
</dbReference>
<dbReference type="EMBL" id="JASFZW010000004">
    <property type="protein sequence ID" value="KAK2078553.1"/>
    <property type="molecule type" value="Genomic_DNA"/>
</dbReference>
<dbReference type="InterPro" id="IPR006994">
    <property type="entry name" value="TCF25/Rqc1"/>
</dbReference>
<evidence type="ECO:0000256" key="1">
    <source>
        <dbReference type="SAM" id="MobiDB-lite"/>
    </source>
</evidence>
<feature type="compositionally biased region" description="Basic and acidic residues" evidence="1">
    <location>
        <begin position="48"/>
        <end position="60"/>
    </location>
</feature>
<dbReference type="PANTHER" id="PTHR22684">
    <property type="entry name" value="NULP1-RELATED"/>
    <property type="match status" value="1"/>
</dbReference>
<evidence type="ECO:0000313" key="3">
    <source>
        <dbReference type="Proteomes" id="UP001255856"/>
    </source>
</evidence>
<dbReference type="Pfam" id="PF04910">
    <property type="entry name" value="Tcf25"/>
    <property type="match status" value="1"/>
</dbReference>
<dbReference type="PANTHER" id="PTHR22684:SF0">
    <property type="entry name" value="RIBOSOME QUALITY CONTROL COMPLEX SUBUNIT TCF25"/>
    <property type="match status" value="1"/>
</dbReference>
<gene>
    <name evidence="2" type="ORF">QBZ16_003393</name>
</gene>
<feature type="compositionally biased region" description="Pro residues" evidence="1">
    <location>
        <begin position="25"/>
        <end position="34"/>
    </location>
</feature>
<feature type="region of interest" description="Disordered" evidence="1">
    <location>
        <begin position="1"/>
        <end position="80"/>
    </location>
</feature>
<proteinExistence type="predicted"/>
<protein>
    <recommendedName>
        <fullName evidence="4">Transcription factor 25</fullName>
    </recommendedName>
</protein>
<name>A0AAD9IJ63_PROWI</name>
<sequence length="516" mass="55403">MCLIKLQEGEEESEEEEAEPEEAPKPAPAPPPARAAPRSRGAKGRRQTPRDQEDIDEILRELPQAAGEERSIGEEAGPSDGLALKQAQRPLLAVSARHLKASEELKRMFGSDAIEEDDEAGAAYAGYSRRIRRLAARGMLQMPRLKKGAIIDPGENWPAFDGGFTMEVSGSAGAGQSFAYVYSAAYKTLDEMFDEGGAAYDPQEAAAILQMAPYHLNSLLAMHNFYQAMGENASAGEQAQGYAHALSRRGLHRTALEVCKLLLSLDTEDPLGACLCIDYYALRAGQPEFVPRLAAEFRRAGAPLSLLPNVAFSAALARRRARRGAEADEALLSAVLTFPSAVRPLVERAGRVDGAWAAVLAEPLFAEASCASATLAQLVSIFVERHHALWKEGDALDWLRGAAEKAATAPTAELPGGLSRADWAAAREEAYPACAVSAYQGMFFLSSFSDSVDRLPPEEMQAMQAEAEAAAVQRQLAAAAPERLEGGTLRALLRSLLPWANVGEAPDYEGDAQEQG</sequence>
<keyword evidence="3" id="KW-1185">Reference proteome</keyword>
<evidence type="ECO:0008006" key="4">
    <source>
        <dbReference type="Google" id="ProtNLM"/>
    </source>
</evidence>
<comment type="caution">
    <text evidence="2">The sequence shown here is derived from an EMBL/GenBank/DDBJ whole genome shotgun (WGS) entry which is preliminary data.</text>
</comment>
<evidence type="ECO:0000313" key="2">
    <source>
        <dbReference type="EMBL" id="KAK2078553.1"/>
    </source>
</evidence>
<organism evidence="2 3">
    <name type="scientific">Prototheca wickerhamii</name>
    <dbReference type="NCBI Taxonomy" id="3111"/>
    <lineage>
        <taxon>Eukaryota</taxon>
        <taxon>Viridiplantae</taxon>
        <taxon>Chlorophyta</taxon>
        <taxon>core chlorophytes</taxon>
        <taxon>Trebouxiophyceae</taxon>
        <taxon>Chlorellales</taxon>
        <taxon>Chlorellaceae</taxon>
        <taxon>Prototheca</taxon>
    </lineage>
</organism>
<feature type="compositionally biased region" description="Acidic residues" evidence="1">
    <location>
        <begin position="9"/>
        <end position="21"/>
    </location>
</feature>